<dbReference type="EMBL" id="JAGTXB010000005">
    <property type="protein sequence ID" value="MBS0028223.1"/>
    <property type="molecule type" value="Genomic_DNA"/>
</dbReference>
<dbReference type="PANTHER" id="PTHR46564:SF1">
    <property type="entry name" value="TRANSPOSASE"/>
    <property type="match status" value="1"/>
</dbReference>
<keyword evidence="3" id="KW-1185">Reference proteome</keyword>
<protein>
    <submittedName>
        <fullName evidence="2">IS630 family transposase</fullName>
    </submittedName>
</protein>
<evidence type="ECO:0000313" key="2">
    <source>
        <dbReference type="EMBL" id="MBS0028223.1"/>
    </source>
</evidence>
<evidence type="ECO:0000313" key="3">
    <source>
        <dbReference type="Proteomes" id="UP000676386"/>
    </source>
</evidence>
<dbReference type="Gene3D" id="3.30.420.10">
    <property type="entry name" value="Ribonuclease H-like superfamily/Ribonuclease H"/>
    <property type="match status" value="1"/>
</dbReference>
<dbReference type="Proteomes" id="UP000676386">
    <property type="component" value="Unassembled WGS sequence"/>
</dbReference>
<feature type="domain" description="Tc1-like transposase DDE" evidence="1">
    <location>
        <begin position="20"/>
        <end position="151"/>
    </location>
</feature>
<dbReference type="SUPFAM" id="SSF53098">
    <property type="entry name" value="Ribonuclease H-like"/>
    <property type="match status" value="1"/>
</dbReference>
<reference evidence="2 3" key="1">
    <citation type="submission" date="2021-04" db="EMBL/GenBank/DDBJ databases">
        <title>Chitinophaga sp. nov., isolated from the rhizosphere soil.</title>
        <authorList>
            <person name="He S."/>
        </authorList>
    </citation>
    <scope>NUCLEOTIDE SEQUENCE [LARGE SCALE GENOMIC DNA]</scope>
    <source>
        <strain evidence="2 3">2R12</strain>
    </source>
</reference>
<dbReference type="PANTHER" id="PTHR46564">
    <property type="entry name" value="TRANSPOSASE"/>
    <property type="match status" value="1"/>
</dbReference>
<comment type="caution">
    <text evidence="2">The sequence shown here is derived from an EMBL/GenBank/DDBJ whole genome shotgun (WGS) entry which is preliminary data.</text>
</comment>
<organism evidence="2 3">
    <name type="scientific">Chitinophaga hostae</name>
    <dbReference type="NCBI Taxonomy" id="2831022"/>
    <lineage>
        <taxon>Bacteria</taxon>
        <taxon>Pseudomonadati</taxon>
        <taxon>Bacteroidota</taxon>
        <taxon>Chitinophagia</taxon>
        <taxon>Chitinophagales</taxon>
        <taxon>Chitinophagaceae</taxon>
        <taxon>Chitinophaga</taxon>
    </lineage>
</organism>
<dbReference type="InterPro" id="IPR012337">
    <property type="entry name" value="RNaseH-like_sf"/>
</dbReference>
<dbReference type="InterPro" id="IPR047655">
    <property type="entry name" value="Transpos_IS630-like"/>
</dbReference>
<dbReference type="NCBIfam" id="NF033545">
    <property type="entry name" value="transpos_IS630"/>
    <property type="match status" value="1"/>
</dbReference>
<proteinExistence type="predicted"/>
<evidence type="ECO:0000259" key="1">
    <source>
        <dbReference type="Pfam" id="PF13358"/>
    </source>
</evidence>
<gene>
    <name evidence="2" type="ORF">KE626_12970</name>
</gene>
<sequence length="167" mass="19519">MVKQRIPAIKKRAQKQQGIIYFGDETGMRSDHQAGRSYAPKGQTPVIKAMGQRFSLNMISAISNKGYLQFMIIDKFNGDVFMDFLKRMIRYSRQKLFFITDGHPAHKTKKVKAWLEENKDRIEVFFIPPYSPELNAQEYLNQDVKTNIIGKKRQSIRQKCTPMWKAL</sequence>
<dbReference type="InterPro" id="IPR036397">
    <property type="entry name" value="RNaseH_sf"/>
</dbReference>
<dbReference type="RefSeq" id="WP_211973327.1">
    <property type="nucleotide sequence ID" value="NZ_CBFHAM010000090.1"/>
</dbReference>
<dbReference type="Pfam" id="PF13358">
    <property type="entry name" value="DDE_3"/>
    <property type="match status" value="1"/>
</dbReference>
<dbReference type="InterPro" id="IPR038717">
    <property type="entry name" value="Tc1-like_DDE_dom"/>
</dbReference>
<name>A0ABS5IZ20_9BACT</name>
<accession>A0ABS5IZ20</accession>